<dbReference type="GO" id="GO:0005829">
    <property type="term" value="C:cytosol"/>
    <property type="evidence" value="ECO:0007669"/>
    <property type="project" value="TreeGrafter"/>
</dbReference>
<dbReference type="EC" id="2.7.-.-" evidence="9"/>
<organism evidence="9 10">
    <name type="scientific">Aquisphaera giovannonii</name>
    <dbReference type="NCBI Taxonomy" id="406548"/>
    <lineage>
        <taxon>Bacteria</taxon>
        <taxon>Pseudomonadati</taxon>
        <taxon>Planctomycetota</taxon>
        <taxon>Planctomycetia</taxon>
        <taxon>Isosphaerales</taxon>
        <taxon>Isosphaeraceae</taxon>
        <taxon>Aquisphaera</taxon>
    </lineage>
</organism>
<protein>
    <submittedName>
        <fullName evidence="9">Sporulation initiation phosphotransferase F</fullName>
        <ecNumber evidence="9">2.7.-.-</ecNumber>
    </submittedName>
</protein>
<evidence type="ECO:0000256" key="7">
    <source>
        <dbReference type="PROSITE-ProRule" id="PRU00339"/>
    </source>
</evidence>
<dbReference type="PROSITE" id="PS50005">
    <property type="entry name" value="TPR"/>
    <property type="match status" value="1"/>
</dbReference>
<evidence type="ECO:0000313" key="10">
    <source>
        <dbReference type="Proteomes" id="UP000324233"/>
    </source>
</evidence>
<feature type="domain" description="Response regulatory" evidence="8">
    <location>
        <begin position="6"/>
        <end position="120"/>
    </location>
</feature>
<evidence type="ECO:0000256" key="6">
    <source>
        <dbReference type="PROSITE-ProRule" id="PRU00169"/>
    </source>
</evidence>
<dbReference type="SMART" id="SM00448">
    <property type="entry name" value="REC"/>
    <property type="match status" value="1"/>
</dbReference>
<reference evidence="9 10" key="1">
    <citation type="submission" date="2019-08" db="EMBL/GenBank/DDBJ databases">
        <title>Deep-cultivation of Planctomycetes and their phenomic and genomic characterization uncovers novel biology.</title>
        <authorList>
            <person name="Wiegand S."/>
            <person name="Jogler M."/>
            <person name="Boedeker C."/>
            <person name="Pinto D."/>
            <person name="Vollmers J."/>
            <person name="Rivas-Marin E."/>
            <person name="Kohn T."/>
            <person name="Peeters S.H."/>
            <person name="Heuer A."/>
            <person name="Rast P."/>
            <person name="Oberbeckmann S."/>
            <person name="Bunk B."/>
            <person name="Jeske O."/>
            <person name="Meyerdierks A."/>
            <person name="Storesund J.E."/>
            <person name="Kallscheuer N."/>
            <person name="Luecker S."/>
            <person name="Lage O.M."/>
            <person name="Pohl T."/>
            <person name="Merkel B.J."/>
            <person name="Hornburger P."/>
            <person name="Mueller R.-W."/>
            <person name="Bruemmer F."/>
            <person name="Labrenz M."/>
            <person name="Spormann A.M."/>
            <person name="Op den Camp H."/>
            <person name="Overmann J."/>
            <person name="Amann R."/>
            <person name="Jetten M.S.M."/>
            <person name="Mascher T."/>
            <person name="Medema M.H."/>
            <person name="Devos D.P."/>
            <person name="Kaster A.-K."/>
            <person name="Ovreas L."/>
            <person name="Rohde M."/>
            <person name="Galperin M.Y."/>
            <person name="Jogler C."/>
        </authorList>
    </citation>
    <scope>NUCLEOTIDE SEQUENCE [LARGE SCALE GENOMIC DNA]</scope>
    <source>
        <strain evidence="9 10">OJF2</strain>
    </source>
</reference>
<dbReference type="InterPro" id="IPR011990">
    <property type="entry name" value="TPR-like_helical_dom_sf"/>
</dbReference>
<dbReference type="InterPro" id="IPR039420">
    <property type="entry name" value="WalR-like"/>
</dbReference>
<evidence type="ECO:0000259" key="8">
    <source>
        <dbReference type="PROSITE" id="PS50110"/>
    </source>
</evidence>
<evidence type="ECO:0000313" key="9">
    <source>
        <dbReference type="EMBL" id="QEH38857.1"/>
    </source>
</evidence>
<keyword evidence="3" id="KW-0805">Transcription regulation</keyword>
<dbReference type="AlphaFoldDB" id="A0A5B9WE87"/>
<keyword evidence="4" id="KW-0238">DNA-binding</keyword>
<dbReference type="GO" id="GO:0006355">
    <property type="term" value="P:regulation of DNA-templated transcription"/>
    <property type="evidence" value="ECO:0007669"/>
    <property type="project" value="TreeGrafter"/>
</dbReference>
<proteinExistence type="predicted"/>
<keyword evidence="2" id="KW-0902">Two-component regulatory system</keyword>
<evidence type="ECO:0000256" key="2">
    <source>
        <dbReference type="ARBA" id="ARBA00023012"/>
    </source>
</evidence>
<dbReference type="InterPro" id="IPR019734">
    <property type="entry name" value="TPR_rpt"/>
</dbReference>
<feature type="repeat" description="TPR" evidence="7">
    <location>
        <begin position="184"/>
        <end position="217"/>
    </location>
</feature>
<feature type="modified residue" description="4-aspartylphosphate" evidence="6">
    <location>
        <position position="55"/>
    </location>
</feature>
<dbReference type="SUPFAM" id="SSF52172">
    <property type="entry name" value="CheY-like"/>
    <property type="match status" value="1"/>
</dbReference>
<dbReference type="PANTHER" id="PTHR48111:SF1">
    <property type="entry name" value="TWO-COMPONENT RESPONSE REGULATOR ORR33"/>
    <property type="match status" value="1"/>
</dbReference>
<dbReference type="SUPFAM" id="SSF48452">
    <property type="entry name" value="TPR-like"/>
    <property type="match status" value="1"/>
</dbReference>
<dbReference type="Gene3D" id="3.40.50.2300">
    <property type="match status" value="1"/>
</dbReference>
<evidence type="ECO:0000256" key="5">
    <source>
        <dbReference type="ARBA" id="ARBA00023163"/>
    </source>
</evidence>
<dbReference type="FunFam" id="3.40.50.2300:FF:000018">
    <property type="entry name" value="DNA-binding transcriptional regulator NtrC"/>
    <property type="match status" value="1"/>
</dbReference>
<dbReference type="GO" id="GO:0016740">
    <property type="term" value="F:transferase activity"/>
    <property type="evidence" value="ECO:0007669"/>
    <property type="project" value="UniProtKB-KW"/>
</dbReference>
<dbReference type="PANTHER" id="PTHR48111">
    <property type="entry name" value="REGULATOR OF RPOS"/>
    <property type="match status" value="1"/>
</dbReference>
<evidence type="ECO:0000256" key="1">
    <source>
        <dbReference type="ARBA" id="ARBA00022553"/>
    </source>
</evidence>
<dbReference type="Gene3D" id="1.25.40.10">
    <property type="entry name" value="Tetratricopeptide repeat domain"/>
    <property type="match status" value="1"/>
</dbReference>
<keyword evidence="1 6" id="KW-0597">Phosphoprotein</keyword>
<keyword evidence="7" id="KW-0802">TPR repeat</keyword>
<dbReference type="InterPro" id="IPR001789">
    <property type="entry name" value="Sig_transdc_resp-reg_receiver"/>
</dbReference>
<dbReference type="EMBL" id="CP042997">
    <property type="protein sequence ID" value="QEH38857.1"/>
    <property type="molecule type" value="Genomic_DNA"/>
</dbReference>
<keyword evidence="9" id="KW-0808">Transferase</keyword>
<dbReference type="Pfam" id="PF00072">
    <property type="entry name" value="Response_reg"/>
    <property type="match status" value="1"/>
</dbReference>
<keyword evidence="5" id="KW-0804">Transcription</keyword>
<dbReference type="OrthoDB" id="277391at2"/>
<gene>
    <name evidence="9" type="primary">spo0F_2</name>
    <name evidence="9" type="ORF">OJF2_74670</name>
</gene>
<dbReference type="GO" id="GO:0000976">
    <property type="term" value="F:transcription cis-regulatory region binding"/>
    <property type="evidence" value="ECO:0007669"/>
    <property type="project" value="TreeGrafter"/>
</dbReference>
<dbReference type="GO" id="GO:0000156">
    <property type="term" value="F:phosphorelay response regulator activity"/>
    <property type="evidence" value="ECO:0007669"/>
    <property type="project" value="TreeGrafter"/>
</dbReference>
<dbReference type="InterPro" id="IPR011006">
    <property type="entry name" value="CheY-like_superfamily"/>
</dbReference>
<evidence type="ECO:0000256" key="4">
    <source>
        <dbReference type="ARBA" id="ARBA00023125"/>
    </source>
</evidence>
<dbReference type="KEGG" id="agv:OJF2_74670"/>
<sequence length="245" mass="26558">MSRPASILIVEDEPNIRLVFRTALQSAGHATAEARDGNEALSLLPHARPALILLDLKMPGMGGMEFLRRLRHAGDETPVVIVTAHGTVPDAVEAMKLGAIDFLSKPTSPETLRVVVAQVLARHDEPDAADEPMPPRRGRSASVVVPVAATVVDLKAAKRALNMRQFALAAELLDEALDVAPLSPEANTLMGVLHECRGQDHAAYQDYRRALEADPHFAPARDNLRRYCERFGLDYGSKAINPAAD</sequence>
<dbReference type="GO" id="GO:0032993">
    <property type="term" value="C:protein-DNA complex"/>
    <property type="evidence" value="ECO:0007669"/>
    <property type="project" value="TreeGrafter"/>
</dbReference>
<accession>A0A5B9WE87</accession>
<evidence type="ECO:0000256" key="3">
    <source>
        <dbReference type="ARBA" id="ARBA00023015"/>
    </source>
</evidence>
<dbReference type="Proteomes" id="UP000324233">
    <property type="component" value="Chromosome"/>
</dbReference>
<name>A0A5B9WE87_9BACT</name>
<keyword evidence="10" id="KW-1185">Reference proteome</keyword>
<dbReference type="PROSITE" id="PS50110">
    <property type="entry name" value="RESPONSE_REGULATORY"/>
    <property type="match status" value="1"/>
</dbReference>
<dbReference type="RefSeq" id="WP_148598248.1">
    <property type="nucleotide sequence ID" value="NZ_CP042997.1"/>
</dbReference>